<feature type="compositionally biased region" description="Basic and acidic residues" evidence="6">
    <location>
        <begin position="236"/>
        <end position="255"/>
    </location>
</feature>
<accession>A0A6J1YA01</accession>
<dbReference type="PANTHER" id="PTHR23320">
    <property type="entry name" value="MEMBRANE-SPANNING 4-DOMAINS SUBFAMILY A MS4A -RELATED"/>
    <property type="match status" value="1"/>
</dbReference>
<dbReference type="RefSeq" id="XP_026901414.1">
    <property type="nucleotide sequence ID" value="XM_027045613.2"/>
</dbReference>
<dbReference type="PANTHER" id="PTHR23320:SF74">
    <property type="entry name" value="MEMBRANE-SPANNING 4-DOMAINS SUBFAMILY A MEMBER 3"/>
    <property type="match status" value="1"/>
</dbReference>
<dbReference type="GO" id="GO:0005886">
    <property type="term" value="C:plasma membrane"/>
    <property type="evidence" value="ECO:0007669"/>
    <property type="project" value="TreeGrafter"/>
</dbReference>
<evidence type="ECO:0000256" key="4">
    <source>
        <dbReference type="ARBA" id="ARBA00022989"/>
    </source>
</evidence>
<evidence type="ECO:0000313" key="9">
    <source>
        <dbReference type="RefSeq" id="XP_026901414.1"/>
    </source>
</evidence>
<feature type="transmembrane region" description="Helical" evidence="7">
    <location>
        <begin position="50"/>
        <end position="72"/>
    </location>
</feature>
<evidence type="ECO:0000313" key="8">
    <source>
        <dbReference type="Proteomes" id="UP001652583"/>
    </source>
</evidence>
<proteinExistence type="inferred from homology"/>
<organism evidence="8 9">
    <name type="scientific">Acinonyx jubatus</name>
    <name type="common">Cheetah</name>
    <dbReference type="NCBI Taxonomy" id="32536"/>
    <lineage>
        <taxon>Eukaryota</taxon>
        <taxon>Metazoa</taxon>
        <taxon>Chordata</taxon>
        <taxon>Craniata</taxon>
        <taxon>Vertebrata</taxon>
        <taxon>Euteleostomi</taxon>
        <taxon>Mammalia</taxon>
        <taxon>Eutheria</taxon>
        <taxon>Laurasiatheria</taxon>
        <taxon>Carnivora</taxon>
        <taxon>Feliformia</taxon>
        <taxon>Felidae</taxon>
        <taxon>Felinae</taxon>
        <taxon>Acinonyx</taxon>
    </lineage>
</organism>
<keyword evidence="3 7" id="KW-0812">Transmembrane</keyword>
<evidence type="ECO:0000256" key="2">
    <source>
        <dbReference type="ARBA" id="ARBA00009565"/>
    </source>
</evidence>
<feature type="transmembrane region" description="Helical" evidence="7">
    <location>
        <begin position="174"/>
        <end position="195"/>
    </location>
</feature>
<dbReference type="KEGG" id="aju:106977899"/>
<keyword evidence="4 7" id="KW-1133">Transmembrane helix</keyword>
<keyword evidence="8" id="KW-1185">Reference proteome</keyword>
<reference evidence="9" key="1">
    <citation type="submission" date="2025-08" db="UniProtKB">
        <authorList>
            <consortium name="RefSeq"/>
        </authorList>
    </citation>
    <scope>IDENTIFICATION</scope>
    <source>
        <tissue evidence="9">Blood</tissue>
    </source>
</reference>
<feature type="region of interest" description="Disordered" evidence="6">
    <location>
        <begin position="1"/>
        <end position="23"/>
    </location>
</feature>
<dbReference type="AlphaFoldDB" id="A0A6J1YA01"/>
<gene>
    <name evidence="9" type="primary">LOC106977899</name>
</gene>
<dbReference type="InterPro" id="IPR030417">
    <property type="entry name" value="MS4A"/>
</dbReference>
<sequence length="255" mass="27433">MASRGDENAELEAASAGGTPASQVEPEVVNNSVYQPINGSQNHQKEKLQALGAVQIMNGATILALGVFLGALQSIFRPFRPFFLVFYTGYPLWGAVFFIVSGSLSVAAGRKPTKKLVEHNFGMNIASTTVALVGFVLVSINLAVNKYSLKGCPSSQSLDLCICMDVLSNGIMSLMLILTLLELCVSISVSAMWCAENACNSREVISSPGNSVQAEMPPDETKSESKEVQPQLSNESEPHQRPQEDRSLLSLRHEA</sequence>
<dbReference type="InterPro" id="IPR007237">
    <property type="entry name" value="CD20-like"/>
</dbReference>
<keyword evidence="5 7" id="KW-0472">Membrane</keyword>
<protein>
    <submittedName>
        <fullName evidence="9">Membrane-spanning 4-domains subfamily A member 3</fullName>
    </submittedName>
</protein>
<dbReference type="Pfam" id="PF04103">
    <property type="entry name" value="CD20"/>
    <property type="match status" value="1"/>
</dbReference>
<dbReference type="Proteomes" id="UP001652583">
    <property type="component" value="Chromosome D1"/>
</dbReference>
<evidence type="ECO:0000256" key="3">
    <source>
        <dbReference type="ARBA" id="ARBA00022692"/>
    </source>
</evidence>
<comment type="subcellular location">
    <subcellularLocation>
        <location evidence="1">Membrane</location>
        <topology evidence="1">Multi-pass membrane protein</topology>
    </subcellularLocation>
</comment>
<feature type="region of interest" description="Disordered" evidence="6">
    <location>
        <begin position="206"/>
        <end position="255"/>
    </location>
</feature>
<name>A0A6J1YA01_ACIJB</name>
<evidence type="ECO:0000256" key="5">
    <source>
        <dbReference type="ARBA" id="ARBA00023136"/>
    </source>
</evidence>
<feature type="transmembrane region" description="Helical" evidence="7">
    <location>
        <begin position="121"/>
        <end position="144"/>
    </location>
</feature>
<comment type="similarity">
    <text evidence="2">Belongs to the MS4A family.</text>
</comment>
<evidence type="ECO:0000256" key="6">
    <source>
        <dbReference type="SAM" id="MobiDB-lite"/>
    </source>
</evidence>
<evidence type="ECO:0000256" key="7">
    <source>
        <dbReference type="SAM" id="Phobius"/>
    </source>
</evidence>
<evidence type="ECO:0000256" key="1">
    <source>
        <dbReference type="ARBA" id="ARBA00004141"/>
    </source>
</evidence>
<feature type="transmembrane region" description="Helical" evidence="7">
    <location>
        <begin position="92"/>
        <end position="109"/>
    </location>
</feature>